<dbReference type="PANTHER" id="PTHR43283">
    <property type="entry name" value="BETA-LACTAMASE-RELATED"/>
    <property type="match status" value="1"/>
</dbReference>
<dbReference type="Proteomes" id="UP000185511">
    <property type="component" value="Chromosome"/>
</dbReference>
<dbReference type="Gene3D" id="3.40.710.10">
    <property type="entry name" value="DD-peptidase/beta-lactamase superfamily"/>
    <property type="match status" value="1"/>
</dbReference>
<dbReference type="RefSeq" id="WP_198042851.1">
    <property type="nucleotide sequence ID" value="NZ_CP016076.1"/>
</dbReference>
<protein>
    <submittedName>
        <fullName evidence="3">Penicillin-binding protein, beta-lactamase class C</fullName>
    </submittedName>
</protein>
<dbReference type="SUPFAM" id="SSF56601">
    <property type="entry name" value="beta-lactamase/transpeptidase-like"/>
    <property type="match status" value="1"/>
</dbReference>
<dbReference type="InterPro" id="IPR012338">
    <property type="entry name" value="Beta-lactam/transpept-like"/>
</dbReference>
<evidence type="ECO:0000313" key="4">
    <source>
        <dbReference type="Proteomes" id="UP000185511"/>
    </source>
</evidence>
<gene>
    <name evidence="3" type="ORF">UA74_24100</name>
</gene>
<keyword evidence="4" id="KW-1185">Reference proteome</keyword>
<dbReference type="KEGG" id="acad:UA74_24100"/>
<dbReference type="EMBL" id="CP016076">
    <property type="protein sequence ID" value="APU16838.1"/>
    <property type="molecule type" value="Genomic_DNA"/>
</dbReference>
<proteinExistence type="predicted"/>
<name>A0AAC9PU55_9PSEU</name>
<feature type="domain" description="Beta-lactamase-related" evidence="2">
    <location>
        <begin position="53"/>
        <end position="431"/>
    </location>
</feature>
<feature type="region of interest" description="Disordered" evidence="1">
    <location>
        <begin position="1"/>
        <end position="38"/>
    </location>
</feature>
<organism evidence="3 4">
    <name type="scientific">Actinoalloteichus fjordicus</name>
    <dbReference type="NCBI Taxonomy" id="1612552"/>
    <lineage>
        <taxon>Bacteria</taxon>
        <taxon>Bacillati</taxon>
        <taxon>Actinomycetota</taxon>
        <taxon>Actinomycetes</taxon>
        <taxon>Pseudonocardiales</taxon>
        <taxon>Pseudonocardiaceae</taxon>
        <taxon>Actinoalloteichus</taxon>
    </lineage>
</organism>
<sequence>MTRAPDGASAVESRGVESRGVEPHGVEPHGVEPPRLDAASAGFSPSRLARIESFLAAEVAAGRIPGAVVGIVRSEGLVWSAAVGHRDPVRRIPMTTDALFWIASMTKPLTTAAALTLVEQGRLDLDAEVGTYLPQFRDRRVADLPDSAATPGGRAEGMPIPTRRAERQPTVRDLLRHTAGIPEGLLDDTPVHALYAEAVGGGMTDLTGEEFADRLAALPLLHEPGRRWHYGWGLDLTGFVIESVTGMSLGDFLHESILDPLAMRSTTFGVPAGQRERYAAAAPLDPLTGRPQELPDLSIARFDSGGAGLVGSAGDYLRFIRLLLGGGQVDGRRLLGRKTVEHMLSDQLDETTDVRQLQQPGWSPGHRFGLGLAVRTASGGAAGLGSVGEVSWPGAAGTTWWADPREDLGVVFFTHTLSEPLQTRCHRAIRSLVLAALD</sequence>
<dbReference type="Pfam" id="PF00144">
    <property type="entry name" value="Beta-lactamase"/>
    <property type="match status" value="1"/>
</dbReference>
<feature type="compositionally biased region" description="Basic and acidic residues" evidence="1">
    <location>
        <begin position="14"/>
        <end position="35"/>
    </location>
</feature>
<accession>A0AAC9PU55</accession>
<evidence type="ECO:0000256" key="1">
    <source>
        <dbReference type="SAM" id="MobiDB-lite"/>
    </source>
</evidence>
<dbReference type="PANTHER" id="PTHR43283:SF3">
    <property type="entry name" value="BETA-LACTAMASE FAMILY PROTEIN (AFU_ORTHOLOGUE AFUA_5G07500)"/>
    <property type="match status" value="1"/>
</dbReference>
<evidence type="ECO:0000313" key="3">
    <source>
        <dbReference type="EMBL" id="APU16838.1"/>
    </source>
</evidence>
<dbReference type="InterPro" id="IPR001466">
    <property type="entry name" value="Beta-lactam-related"/>
</dbReference>
<evidence type="ECO:0000259" key="2">
    <source>
        <dbReference type="Pfam" id="PF00144"/>
    </source>
</evidence>
<reference evidence="4" key="1">
    <citation type="submission" date="2016-06" db="EMBL/GenBank/DDBJ databases">
        <title>Complete genome sequence of Actinoalloteichus fjordicus DSM 46855 (=ADI127-17), type strain of the new species Actinoalloteichus fjordicus.</title>
        <authorList>
            <person name="Ruckert C."/>
            <person name="Nouioui I."/>
            <person name="Willmese J."/>
            <person name="van Wezel G."/>
            <person name="Klenk H.-P."/>
            <person name="Kalinowski J."/>
            <person name="Zotchev S.B."/>
        </authorList>
    </citation>
    <scope>NUCLEOTIDE SEQUENCE [LARGE SCALE GENOMIC DNA]</scope>
    <source>
        <strain evidence="4">ADI127-7</strain>
    </source>
</reference>
<dbReference type="AlphaFoldDB" id="A0AAC9PU55"/>
<dbReference type="InterPro" id="IPR050789">
    <property type="entry name" value="Diverse_Enzym_Activities"/>
</dbReference>